<dbReference type="Proteomes" id="UP000593571">
    <property type="component" value="Unassembled WGS sequence"/>
</dbReference>
<sequence>MALALPPGSRRGPREAQGWPLSPAPPLPSAHAPQWRLARWLGICGSCLWPRRPLRLHWGQWGWGAGADRPAGIALLALVTSFVFPLHFGSVCTTGPQSRGTPGVDVAHVGCCLQVASFIEPCGGFWASWGGGGVVELAESQENAKSLSLGPFSSQTKGPRPERGEACPWRQAPPWAAASGLVDRFPFAL</sequence>
<proteinExistence type="predicted"/>
<evidence type="ECO:0000313" key="2">
    <source>
        <dbReference type="EMBL" id="KAF6457210.1"/>
    </source>
</evidence>
<accession>A0A7J8GB93</accession>
<dbReference type="AlphaFoldDB" id="A0A7J8GB93"/>
<evidence type="ECO:0000313" key="3">
    <source>
        <dbReference type="Proteomes" id="UP000593571"/>
    </source>
</evidence>
<organism evidence="2 3">
    <name type="scientific">Rousettus aegyptiacus</name>
    <name type="common">Egyptian fruit bat</name>
    <name type="synonym">Pteropus aegyptiacus</name>
    <dbReference type="NCBI Taxonomy" id="9407"/>
    <lineage>
        <taxon>Eukaryota</taxon>
        <taxon>Metazoa</taxon>
        <taxon>Chordata</taxon>
        <taxon>Craniata</taxon>
        <taxon>Vertebrata</taxon>
        <taxon>Euteleostomi</taxon>
        <taxon>Mammalia</taxon>
        <taxon>Eutheria</taxon>
        <taxon>Laurasiatheria</taxon>
        <taxon>Chiroptera</taxon>
        <taxon>Yinpterochiroptera</taxon>
        <taxon>Pteropodoidea</taxon>
        <taxon>Pteropodidae</taxon>
        <taxon>Rousettinae</taxon>
        <taxon>Rousettus</taxon>
    </lineage>
</organism>
<name>A0A7J8GB93_ROUAE</name>
<protein>
    <submittedName>
        <fullName evidence="2">Uncharacterized protein</fullName>
    </submittedName>
</protein>
<keyword evidence="3" id="KW-1185">Reference proteome</keyword>
<gene>
    <name evidence="2" type="ORF">HJG63_011741</name>
</gene>
<comment type="caution">
    <text evidence="2">The sequence shown here is derived from an EMBL/GenBank/DDBJ whole genome shotgun (WGS) entry which is preliminary data.</text>
</comment>
<evidence type="ECO:0000256" key="1">
    <source>
        <dbReference type="SAM" id="MobiDB-lite"/>
    </source>
</evidence>
<feature type="compositionally biased region" description="Polar residues" evidence="1">
    <location>
        <begin position="148"/>
        <end position="157"/>
    </location>
</feature>
<feature type="region of interest" description="Disordered" evidence="1">
    <location>
        <begin position="148"/>
        <end position="169"/>
    </location>
</feature>
<feature type="region of interest" description="Disordered" evidence="1">
    <location>
        <begin position="1"/>
        <end position="26"/>
    </location>
</feature>
<dbReference type="EMBL" id="JACASE010000006">
    <property type="protein sequence ID" value="KAF6457210.1"/>
    <property type="molecule type" value="Genomic_DNA"/>
</dbReference>
<reference evidence="2 3" key="1">
    <citation type="journal article" date="2020" name="Nature">
        <title>Six reference-quality genomes reveal evolution of bat adaptations.</title>
        <authorList>
            <person name="Jebb D."/>
            <person name="Huang Z."/>
            <person name="Pippel M."/>
            <person name="Hughes G.M."/>
            <person name="Lavrichenko K."/>
            <person name="Devanna P."/>
            <person name="Winkler S."/>
            <person name="Jermiin L.S."/>
            <person name="Skirmuntt E.C."/>
            <person name="Katzourakis A."/>
            <person name="Burkitt-Gray L."/>
            <person name="Ray D.A."/>
            <person name="Sullivan K.A.M."/>
            <person name="Roscito J.G."/>
            <person name="Kirilenko B.M."/>
            <person name="Davalos L.M."/>
            <person name="Corthals A.P."/>
            <person name="Power M.L."/>
            <person name="Jones G."/>
            <person name="Ransome R.D."/>
            <person name="Dechmann D.K.N."/>
            <person name="Locatelli A.G."/>
            <person name="Puechmaille S.J."/>
            <person name="Fedrigo O."/>
            <person name="Jarvis E.D."/>
            <person name="Hiller M."/>
            <person name="Vernes S.C."/>
            <person name="Myers E.W."/>
            <person name="Teeling E.C."/>
        </authorList>
    </citation>
    <scope>NUCLEOTIDE SEQUENCE [LARGE SCALE GENOMIC DNA]</scope>
    <source>
        <strain evidence="2">MRouAeg1</strain>
        <tissue evidence="2">Muscle</tissue>
    </source>
</reference>